<feature type="domain" description="RagB/SusD" evidence="6">
    <location>
        <begin position="336"/>
        <end position="501"/>
    </location>
</feature>
<evidence type="ECO:0000313" key="8">
    <source>
        <dbReference type="EMBL" id="KOH44862.1"/>
    </source>
</evidence>
<dbReference type="Gene3D" id="1.25.40.390">
    <property type="match status" value="1"/>
</dbReference>
<dbReference type="EMBL" id="LGIA01000151">
    <property type="protein sequence ID" value="KOH44862.1"/>
    <property type="molecule type" value="Genomic_DNA"/>
</dbReference>
<evidence type="ECO:0000256" key="2">
    <source>
        <dbReference type="ARBA" id="ARBA00006275"/>
    </source>
</evidence>
<sequence length="501" mass="57157">MKKIYYLSILLGALLFSSCEDFLTEEPKTQLTEEEVYGDEENIELLISGLYTQWRTTRSDRRALYMYTMGTDEGKQGGQQIRENNFQAALDKYNGALNASNSVLAEQWNLRWPIVSAAAKAAKYATSERLKAEASFIRGVVNYELAMYWGPIPIIDLDDMRESRQPLTDVFEFIIRDIEYAANNLPTTQEDKKLPTKAAAQALLGKIYMSAPESTGLRDFEKAKDYFDMLIPNYSLLSNYGELFNTTTNQNSSEIIYAFQFTNVWPDNNMVQHHAGSRAVADLDANTYFGGYDLCMPTDYYAENVSDGGIWEPGDTRKNASIRYDFTLPDGREPQITWTGQADELGPHTRKFEDIRTQGVQNFWYSGGLIYFLRLSDILLSKAECLNELGQTSAAVELVNTTVRARAFGGTLPPEHAWSTGMSQDQFRTQIMDERMRELGFEGWRRIDLIRTGKLVSLVKERNPWAKEEGMISEFHNLYPIPESEIKQNELINEEDQNPGY</sequence>
<keyword evidence="5" id="KW-0998">Cell outer membrane</keyword>
<evidence type="ECO:0000256" key="5">
    <source>
        <dbReference type="ARBA" id="ARBA00023237"/>
    </source>
</evidence>
<comment type="similarity">
    <text evidence="2">Belongs to the SusD family.</text>
</comment>
<dbReference type="PATRIC" id="fig|1409788.3.peg.2368"/>
<name>A0A0L8V9J1_9BACT</name>
<dbReference type="RefSeq" id="WP_053183417.1">
    <property type="nucleotide sequence ID" value="NZ_LGIA01000151.1"/>
</dbReference>
<evidence type="ECO:0000256" key="1">
    <source>
        <dbReference type="ARBA" id="ARBA00004442"/>
    </source>
</evidence>
<comment type="subcellular location">
    <subcellularLocation>
        <location evidence="1">Cell outer membrane</location>
    </subcellularLocation>
</comment>
<feature type="domain" description="SusD-like N-terminal" evidence="7">
    <location>
        <begin position="126"/>
        <end position="209"/>
    </location>
</feature>
<keyword evidence="4" id="KW-0472">Membrane</keyword>
<dbReference type="InterPro" id="IPR011990">
    <property type="entry name" value="TPR-like_helical_dom_sf"/>
</dbReference>
<dbReference type="STRING" id="1409788.NC99_22940"/>
<dbReference type="InterPro" id="IPR033985">
    <property type="entry name" value="SusD-like_N"/>
</dbReference>
<evidence type="ECO:0000313" key="9">
    <source>
        <dbReference type="Proteomes" id="UP000036958"/>
    </source>
</evidence>
<dbReference type="Pfam" id="PF07980">
    <property type="entry name" value="SusD_RagB"/>
    <property type="match status" value="1"/>
</dbReference>
<accession>A0A0L8V9J1</accession>
<dbReference type="InterPro" id="IPR012944">
    <property type="entry name" value="SusD_RagB_dom"/>
</dbReference>
<keyword evidence="9" id="KW-1185">Reference proteome</keyword>
<dbReference type="Proteomes" id="UP000036958">
    <property type="component" value="Unassembled WGS sequence"/>
</dbReference>
<evidence type="ECO:0000256" key="3">
    <source>
        <dbReference type="ARBA" id="ARBA00022729"/>
    </source>
</evidence>
<organism evidence="8 9">
    <name type="scientific">Sunxiuqinia dokdonensis</name>
    <dbReference type="NCBI Taxonomy" id="1409788"/>
    <lineage>
        <taxon>Bacteria</taxon>
        <taxon>Pseudomonadati</taxon>
        <taxon>Bacteroidota</taxon>
        <taxon>Bacteroidia</taxon>
        <taxon>Marinilabiliales</taxon>
        <taxon>Prolixibacteraceae</taxon>
        <taxon>Sunxiuqinia</taxon>
    </lineage>
</organism>
<dbReference type="GO" id="GO:0009279">
    <property type="term" value="C:cell outer membrane"/>
    <property type="evidence" value="ECO:0007669"/>
    <property type="project" value="UniProtKB-SubCell"/>
</dbReference>
<dbReference type="PROSITE" id="PS51257">
    <property type="entry name" value="PROKAR_LIPOPROTEIN"/>
    <property type="match status" value="1"/>
</dbReference>
<gene>
    <name evidence="8" type="ORF">NC99_22940</name>
</gene>
<proteinExistence type="inferred from homology"/>
<protein>
    <submittedName>
        <fullName evidence="8">Starch-binding protein</fullName>
    </submittedName>
</protein>
<dbReference type="AlphaFoldDB" id="A0A0L8V9J1"/>
<comment type="caution">
    <text evidence="8">The sequence shown here is derived from an EMBL/GenBank/DDBJ whole genome shotgun (WGS) entry which is preliminary data.</text>
</comment>
<dbReference type="OrthoDB" id="1016139at2"/>
<evidence type="ECO:0000259" key="7">
    <source>
        <dbReference type="Pfam" id="PF14322"/>
    </source>
</evidence>
<dbReference type="SUPFAM" id="SSF48452">
    <property type="entry name" value="TPR-like"/>
    <property type="match status" value="1"/>
</dbReference>
<dbReference type="Pfam" id="PF14322">
    <property type="entry name" value="SusD-like_3"/>
    <property type="match status" value="1"/>
</dbReference>
<evidence type="ECO:0000256" key="4">
    <source>
        <dbReference type="ARBA" id="ARBA00023136"/>
    </source>
</evidence>
<reference evidence="9" key="1">
    <citation type="submission" date="2015-07" db="EMBL/GenBank/DDBJ databases">
        <title>Genome sequencing of Sunxiuqinia dokdonensis strain SK.</title>
        <authorList>
            <person name="Ahn S."/>
            <person name="Kim B.-C."/>
        </authorList>
    </citation>
    <scope>NUCLEOTIDE SEQUENCE [LARGE SCALE GENOMIC DNA]</scope>
    <source>
        <strain evidence="9">SK</strain>
    </source>
</reference>
<evidence type="ECO:0000259" key="6">
    <source>
        <dbReference type="Pfam" id="PF07980"/>
    </source>
</evidence>
<keyword evidence="3" id="KW-0732">Signal</keyword>